<reference evidence="2 3" key="1">
    <citation type="journal article" date="2019" name="Int. J. Syst. Evol. Microbiol.">
        <title>The Global Catalogue of Microorganisms (GCM) 10K type strain sequencing project: providing services to taxonomists for standard genome sequencing and annotation.</title>
        <authorList>
            <consortium name="The Broad Institute Genomics Platform"/>
            <consortium name="The Broad Institute Genome Sequencing Center for Infectious Disease"/>
            <person name="Wu L."/>
            <person name="Ma J."/>
        </authorList>
    </citation>
    <scope>NUCLEOTIDE SEQUENCE [LARGE SCALE GENOMIC DNA]</scope>
    <source>
        <strain evidence="2 3">JCM 5052</strain>
    </source>
</reference>
<proteinExistence type="predicted"/>
<keyword evidence="1" id="KW-0732">Signal</keyword>
<gene>
    <name evidence="2" type="ORF">GCM10010390_91130</name>
</gene>
<dbReference type="RefSeq" id="WP_346161636.1">
    <property type="nucleotide sequence ID" value="NZ_BAAABZ010000091.1"/>
</dbReference>
<feature type="signal peptide" evidence="1">
    <location>
        <begin position="1"/>
        <end position="32"/>
    </location>
</feature>
<evidence type="ECO:0008006" key="4">
    <source>
        <dbReference type="Google" id="ProtNLM"/>
    </source>
</evidence>
<sequence length="115" mass="12579">MKTKFRSRAAAFVISSALLLGAAAISASPASAAGSDGCTKNDRNHWVTVRDLGYPGIHTGPGAKYRKKGTIDFDEHFRVYCSTKNGYGNHWLYGKKEGSSLKGWLFAERTEPGYF</sequence>
<accession>A0ABN1ET92</accession>
<evidence type="ECO:0000313" key="3">
    <source>
        <dbReference type="Proteomes" id="UP001501576"/>
    </source>
</evidence>
<dbReference type="EMBL" id="BAAABZ010000091">
    <property type="protein sequence ID" value="GAA0573741.1"/>
    <property type="molecule type" value="Genomic_DNA"/>
</dbReference>
<evidence type="ECO:0000313" key="2">
    <source>
        <dbReference type="EMBL" id="GAA0573741.1"/>
    </source>
</evidence>
<keyword evidence="3" id="KW-1185">Reference proteome</keyword>
<feature type="chain" id="PRO_5046845579" description="SH3 domain-containing protein" evidence="1">
    <location>
        <begin position="33"/>
        <end position="115"/>
    </location>
</feature>
<evidence type="ECO:0000256" key="1">
    <source>
        <dbReference type="SAM" id="SignalP"/>
    </source>
</evidence>
<name>A0ABN1ET92_9ACTN</name>
<comment type="caution">
    <text evidence="2">The sequence shown here is derived from an EMBL/GenBank/DDBJ whole genome shotgun (WGS) entry which is preliminary data.</text>
</comment>
<organism evidence="2 3">
    <name type="scientific">Streptomyces mordarskii</name>
    <dbReference type="NCBI Taxonomy" id="1226758"/>
    <lineage>
        <taxon>Bacteria</taxon>
        <taxon>Bacillati</taxon>
        <taxon>Actinomycetota</taxon>
        <taxon>Actinomycetes</taxon>
        <taxon>Kitasatosporales</taxon>
        <taxon>Streptomycetaceae</taxon>
        <taxon>Streptomyces</taxon>
    </lineage>
</organism>
<dbReference type="Proteomes" id="UP001501576">
    <property type="component" value="Unassembled WGS sequence"/>
</dbReference>
<protein>
    <recommendedName>
        <fullName evidence="4">SH3 domain-containing protein</fullName>
    </recommendedName>
</protein>